<dbReference type="RefSeq" id="WP_354505734.1">
    <property type="nucleotide sequence ID" value="NZ_JBEPMO010000001.1"/>
</dbReference>
<feature type="domain" description="TM2" evidence="6">
    <location>
        <begin position="18"/>
        <end position="65"/>
    </location>
</feature>
<proteinExistence type="predicted"/>
<keyword evidence="8" id="KW-1185">Reference proteome</keyword>
<dbReference type="InterPro" id="IPR007829">
    <property type="entry name" value="TM2"/>
</dbReference>
<accession>A0ABV2LPU7</accession>
<dbReference type="EMBL" id="JBEPMO010000001">
    <property type="protein sequence ID" value="MET3730601.1"/>
    <property type="molecule type" value="Genomic_DNA"/>
</dbReference>
<reference evidence="7 8" key="1">
    <citation type="submission" date="2024-06" db="EMBL/GenBank/DDBJ databases">
        <title>Genomic Encyclopedia of Type Strains, Phase IV (KMG-IV): sequencing the most valuable type-strain genomes for metagenomic binning, comparative biology and taxonomic classification.</title>
        <authorList>
            <person name="Goeker M."/>
        </authorList>
    </citation>
    <scope>NUCLEOTIDE SEQUENCE [LARGE SCALE GENOMIC DNA]</scope>
    <source>
        <strain evidence="7 8">DSM 29388</strain>
    </source>
</reference>
<dbReference type="Pfam" id="PF05154">
    <property type="entry name" value="TM2"/>
    <property type="match status" value="1"/>
</dbReference>
<keyword evidence="3 5" id="KW-1133">Transmembrane helix</keyword>
<keyword evidence="4 5" id="KW-0472">Membrane</keyword>
<feature type="transmembrane region" description="Helical" evidence="5">
    <location>
        <begin position="21"/>
        <end position="40"/>
    </location>
</feature>
<dbReference type="Proteomes" id="UP001549146">
    <property type="component" value="Unassembled WGS sequence"/>
</dbReference>
<name>A0ABV2LPU7_9FLAO</name>
<evidence type="ECO:0000256" key="4">
    <source>
        <dbReference type="ARBA" id="ARBA00023136"/>
    </source>
</evidence>
<organism evidence="7 8">
    <name type="scientific">Moheibacter stercoris</name>
    <dbReference type="NCBI Taxonomy" id="1628251"/>
    <lineage>
        <taxon>Bacteria</taxon>
        <taxon>Pseudomonadati</taxon>
        <taxon>Bacteroidota</taxon>
        <taxon>Flavobacteriia</taxon>
        <taxon>Flavobacteriales</taxon>
        <taxon>Weeksellaceae</taxon>
        <taxon>Moheibacter</taxon>
    </lineage>
</organism>
<evidence type="ECO:0000256" key="2">
    <source>
        <dbReference type="ARBA" id="ARBA00022692"/>
    </source>
</evidence>
<evidence type="ECO:0000256" key="1">
    <source>
        <dbReference type="ARBA" id="ARBA00004141"/>
    </source>
</evidence>
<comment type="subcellular location">
    <subcellularLocation>
        <location evidence="1">Membrane</location>
        <topology evidence="1">Multi-pass membrane protein</topology>
    </subcellularLocation>
</comment>
<evidence type="ECO:0000313" key="8">
    <source>
        <dbReference type="Proteomes" id="UP001549146"/>
    </source>
</evidence>
<evidence type="ECO:0000259" key="6">
    <source>
        <dbReference type="Pfam" id="PF05154"/>
    </source>
</evidence>
<evidence type="ECO:0000256" key="5">
    <source>
        <dbReference type="SAM" id="Phobius"/>
    </source>
</evidence>
<comment type="caution">
    <text evidence="7">The sequence shown here is derived from an EMBL/GenBank/DDBJ whole genome shotgun (WGS) entry which is preliminary data.</text>
</comment>
<keyword evidence="2 5" id="KW-0812">Transmembrane</keyword>
<evidence type="ECO:0000313" key="7">
    <source>
        <dbReference type="EMBL" id="MET3730601.1"/>
    </source>
</evidence>
<evidence type="ECO:0000256" key="3">
    <source>
        <dbReference type="ARBA" id="ARBA00022989"/>
    </source>
</evidence>
<feature type="transmembrane region" description="Helical" evidence="5">
    <location>
        <begin position="46"/>
        <end position="71"/>
    </location>
</feature>
<sequence length="90" mass="10043">MEVHSEIPQQPNTNQKSDKKLVAGILAILLGGFGVHKFFLGYTKTGIIQLILGLMCGIGAIIGIIEGVLYLTKSDEEFEETYVRNQKEWF</sequence>
<gene>
    <name evidence="7" type="ORF">ABID46_000153</name>
</gene>
<protein>
    <submittedName>
        <fullName evidence="7">TM2 domain-containing membrane protein YozV</fullName>
    </submittedName>
</protein>